<keyword evidence="14" id="KW-0282">Flagellum</keyword>
<dbReference type="PANTHER" id="PTHR30534">
    <property type="entry name" value="FLAGELLAR MOTOR SWITCH PROTEIN FLIG"/>
    <property type="match status" value="1"/>
</dbReference>
<proteinExistence type="inferred from homology"/>
<feature type="domain" description="Flagellar motor switch protein FliG N-terminal" evidence="13">
    <location>
        <begin position="5"/>
        <end position="102"/>
    </location>
</feature>
<dbReference type="GO" id="GO:0003774">
    <property type="term" value="F:cytoskeletal motor activity"/>
    <property type="evidence" value="ECO:0007669"/>
    <property type="project" value="InterPro"/>
</dbReference>
<evidence type="ECO:0000313" key="14">
    <source>
        <dbReference type="EMBL" id="RJF98654.1"/>
    </source>
</evidence>
<accession>A0A3A3FTS2</accession>
<gene>
    <name evidence="14" type="primary">fliG</name>
    <name evidence="14" type="ORF">D3871_09140</name>
</gene>
<comment type="similarity">
    <text evidence="3">Belongs to the FliG family.</text>
</comment>
<evidence type="ECO:0000256" key="5">
    <source>
        <dbReference type="ARBA" id="ARBA00022475"/>
    </source>
</evidence>
<evidence type="ECO:0000313" key="15">
    <source>
        <dbReference type="Proteomes" id="UP000265955"/>
    </source>
</evidence>
<dbReference type="RefSeq" id="WP_119768603.1">
    <property type="nucleotide sequence ID" value="NZ_QYUO01000001.1"/>
</dbReference>
<dbReference type="GO" id="GO:0006935">
    <property type="term" value="P:chemotaxis"/>
    <property type="evidence" value="ECO:0007669"/>
    <property type="project" value="UniProtKB-KW"/>
</dbReference>
<dbReference type="InterPro" id="IPR011002">
    <property type="entry name" value="FliG_a-hlx"/>
</dbReference>
<evidence type="ECO:0000256" key="8">
    <source>
        <dbReference type="ARBA" id="ARBA00023136"/>
    </source>
</evidence>
<dbReference type="EMBL" id="QYUO01000001">
    <property type="protein sequence ID" value="RJF98654.1"/>
    <property type="molecule type" value="Genomic_DNA"/>
</dbReference>
<feature type="domain" description="Flagellar motor switch protein FliG middle" evidence="12">
    <location>
        <begin position="114"/>
        <end position="186"/>
    </location>
</feature>
<dbReference type="FunFam" id="1.10.220.30:FF:000001">
    <property type="entry name" value="Flagellar motor switch protein FliG"/>
    <property type="match status" value="1"/>
</dbReference>
<dbReference type="PANTHER" id="PTHR30534:SF0">
    <property type="entry name" value="FLAGELLAR MOTOR SWITCH PROTEIN FLIG"/>
    <property type="match status" value="1"/>
</dbReference>
<dbReference type="SUPFAM" id="SSF48029">
    <property type="entry name" value="FliG"/>
    <property type="match status" value="2"/>
</dbReference>
<keyword evidence="8" id="KW-0472">Membrane</keyword>
<dbReference type="GO" id="GO:0071973">
    <property type="term" value="P:bacterial-type flagellum-dependent cell motility"/>
    <property type="evidence" value="ECO:0007669"/>
    <property type="project" value="InterPro"/>
</dbReference>
<dbReference type="PIRSF" id="PIRSF003161">
    <property type="entry name" value="FliG"/>
    <property type="match status" value="1"/>
</dbReference>
<evidence type="ECO:0000259" key="12">
    <source>
        <dbReference type="Pfam" id="PF14841"/>
    </source>
</evidence>
<dbReference type="Pfam" id="PF14841">
    <property type="entry name" value="FliG_M"/>
    <property type="match status" value="1"/>
</dbReference>
<keyword evidence="14" id="KW-0966">Cell projection</keyword>
<comment type="subcellular location">
    <subcellularLocation>
        <location evidence="1">Bacterial flagellum basal body</location>
    </subcellularLocation>
    <subcellularLocation>
        <location evidence="2">Cell inner membrane</location>
        <topology evidence="2">Peripheral membrane protein</topology>
        <orientation evidence="2">Cytoplasmic side</orientation>
    </subcellularLocation>
</comment>
<dbReference type="AlphaFoldDB" id="A0A3A3FTS2"/>
<evidence type="ECO:0000256" key="7">
    <source>
        <dbReference type="ARBA" id="ARBA00022779"/>
    </source>
</evidence>
<evidence type="ECO:0000256" key="6">
    <source>
        <dbReference type="ARBA" id="ARBA00022500"/>
    </source>
</evidence>
<dbReference type="GO" id="GO:0009425">
    <property type="term" value="C:bacterial-type flagellum basal body"/>
    <property type="evidence" value="ECO:0007669"/>
    <property type="project" value="UniProtKB-SubCell"/>
</dbReference>
<sequence length="331" mass="36829">MSEDGVLKGAILMLALGEEEAAEVMKYLGPREVQKLGAAMSSMKAVASEQLEAVLDDFRTETEQNTSFGLDSDEYIRTVLTKALGEDKASSLLNRILGTRDASGIESLKWMDSQSVADLIRNEHPQIIATILVHLERYHACEVLTFFTERLRNDVVLRIATLDGVQPAALRELNEVLTKLMAGNENLKKKPIGGVRAAAEILNFLSGDIETSVMDNLKNYDNDMAQKIMDEMFVFDNIIDIDDRGIQVLLREVQSESLIVALKGASQDLREKIFKNMSQRAAEMMREDLESKGPVRLSEVEAQQKEILQIVRRLADEGQIILGAKGDDAFV</sequence>
<dbReference type="NCBIfam" id="TIGR00207">
    <property type="entry name" value="fliG"/>
    <property type="match status" value="1"/>
</dbReference>
<name>A0A3A3FTS2_9BURK</name>
<dbReference type="OrthoDB" id="9780302at2"/>
<feature type="domain" description="Flagellar motor switch protein FliG C-terminal" evidence="11">
    <location>
        <begin position="216"/>
        <end position="322"/>
    </location>
</feature>
<dbReference type="InterPro" id="IPR023087">
    <property type="entry name" value="Flg_Motor_Flig_C"/>
</dbReference>
<evidence type="ECO:0000256" key="1">
    <source>
        <dbReference type="ARBA" id="ARBA00004117"/>
    </source>
</evidence>
<dbReference type="Proteomes" id="UP000265955">
    <property type="component" value="Unassembled WGS sequence"/>
</dbReference>
<evidence type="ECO:0000256" key="9">
    <source>
        <dbReference type="ARBA" id="ARBA00023143"/>
    </source>
</evidence>
<keyword evidence="5" id="KW-1003">Cell membrane</keyword>
<comment type="function">
    <text evidence="10">FliG is one of three proteins (FliG, FliN, FliM) that forms the rotor-mounted switch complex (C ring), located at the base of the basal body. This complex interacts with the CheY and CheZ chemotaxis proteins, in addition to contacting components of the motor that determine the direction of flagellar rotation.</text>
</comment>
<keyword evidence="7" id="KW-0283">Flagellar rotation</keyword>
<evidence type="ECO:0000256" key="10">
    <source>
        <dbReference type="ARBA" id="ARBA00025598"/>
    </source>
</evidence>
<keyword evidence="15" id="KW-1185">Reference proteome</keyword>
<evidence type="ECO:0000256" key="4">
    <source>
        <dbReference type="ARBA" id="ARBA00021870"/>
    </source>
</evidence>
<keyword evidence="14" id="KW-0969">Cilium</keyword>
<dbReference type="Pfam" id="PF01706">
    <property type="entry name" value="FliG_C"/>
    <property type="match status" value="1"/>
</dbReference>
<protein>
    <recommendedName>
        <fullName evidence="4">Flagellar motor switch protein FliG</fullName>
    </recommendedName>
</protein>
<keyword evidence="9" id="KW-0975">Bacterial flagellum</keyword>
<dbReference type="InterPro" id="IPR032779">
    <property type="entry name" value="FliG_M"/>
</dbReference>
<reference evidence="15" key="1">
    <citation type="submission" date="2018-09" db="EMBL/GenBank/DDBJ databases">
        <authorList>
            <person name="Zhu H."/>
        </authorList>
    </citation>
    <scope>NUCLEOTIDE SEQUENCE [LARGE SCALE GENOMIC DNA]</scope>
    <source>
        <strain evidence="15">K1R23-30</strain>
    </source>
</reference>
<dbReference type="Gene3D" id="1.10.220.30">
    <property type="match status" value="3"/>
</dbReference>
<dbReference type="Pfam" id="PF14842">
    <property type="entry name" value="FliG_N"/>
    <property type="match status" value="1"/>
</dbReference>
<evidence type="ECO:0000256" key="3">
    <source>
        <dbReference type="ARBA" id="ARBA00010299"/>
    </source>
</evidence>
<dbReference type="PRINTS" id="PR00954">
    <property type="entry name" value="FLGMOTORFLIG"/>
</dbReference>
<organism evidence="14 15">
    <name type="scientific">Noviherbaspirillum saxi</name>
    <dbReference type="NCBI Taxonomy" id="2320863"/>
    <lineage>
        <taxon>Bacteria</taxon>
        <taxon>Pseudomonadati</taxon>
        <taxon>Pseudomonadota</taxon>
        <taxon>Betaproteobacteria</taxon>
        <taxon>Burkholderiales</taxon>
        <taxon>Oxalobacteraceae</taxon>
        <taxon>Noviherbaspirillum</taxon>
    </lineage>
</organism>
<evidence type="ECO:0000256" key="2">
    <source>
        <dbReference type="ARBA" id="ARBA00004515"/>
    </source>
</evidence>
<evidence type="ECO:0000259" key="13">
    <source>
        <dbReference type="Pfam" id="PF14842"/>
    </source>
</evidence>
<evidence type="ECO:0000259" key="11">
    <source>
        <dbReference type="Pfam" id="PF01706"/>
    </source>
</evidence>
<dbReference type="InterPro" id="IPR028263">
    <property type="entry name" value="FliG_N"/>
</dbReference>
<keyword evidence="6" id="KW-0145">Chemotaxis</keyword>
<comment type="caution">
    <text evidence="14">The sequence shown here is derived from an EMBL/GenBank/DDBJ whole genome shotgun (WGS) entry which is preliminary data.</text>
</comment>
<dbReference type="GO" id="GO:0005886">
    <property type="term" value="C:plasma membrane"/>
    <property type="evidence" value="ECO:0007669"/>
    <property type="project" value="UniProtKB-SubCell"/>
</dbReference>
<dbReference type="InterPro" id="IPR000090">
    <property type="entry name" value="Flg_Motor_Flig"/>
</dbReference>